<protein>
    <recommendedName>
        <fullName evidence="4">F-box domain-containing protein</fullName>
    </recommendedName>
</protein>
<feature type="region of interest" description="Disordered" evidence="1">
    <location>
        <begin position="1"/>
        <end position="42"/>
    </location>
</feature>
<reference evidence="2" key="1">
    <citation type="submission" date="2020-04" db="EMBL/GenBank/DDBJ databases">
        <title>Genome Assembly and Annotation of Botryosphaeria dothidea sdau 11-99, a Latent Pathogen of Apple Fruit Ring Rot in China.</title>
        <authorList>
            <person name="Yu C."/>
            <person name="Diao Y."/>
            <person name="Lu Q."/>
            <person name="Zhao J."/>
            <person name="Cui S."/>
            <person name="Peng C."/>
            <person name="He B."/>
            <person name="Liu H."/>
        </authorList>
    </citation>
    <scope>NUCLEOTIDE SEQUENCE [LARGE SCALE GENOMIC DNA]</scope>
    <source>
        <strain evidence="2">Sdau11-99</strain>
    </source>
</reference>
<proteinExistence type="predicted"/>
<evidence type="ECO:0000313" key="3">
    <source>
        <dbReference type="Proteomes" id="UP000572817"/>
    </source>
</evidence>
<keyword evidence="3" id="KW-1185">Reference proteome</keyword>
<evidence type="ECO:0008006" key="4">
    <source>
        <dbReference type="Google" id="ProtNLM"/>
    </source>
</evidence>
<dbReference type="Proteomes" id="UP000572817">
    <property type="component" value="Unassembled WGS sequence"/>
</dbReference>
<gene>
    <name evidence="2" type="ORF">GTA08_BOTSDO04815</name>
</gene>
<comment type="caution">
    <text evidence="2">The sequence shown here is derived from an EMBL/GenBank/DDBJ whole genome shotgun (WGS) entry which is preliminary data.</text>
</comment>
<dbReference type="EMBL" id="WWBZ02000022">
    <property type="protein sequence ID" value="KAF4307827.1"/>
    <property type="molecule type" value="Genomic_DNA"/>
</dbReference>
<evidence type="ECO:0000256" key="1">
    <source>
        <dbReference type="SAM" id="MobiDB-lite"/>
    </source>
</evidence>
<accession>A0A8H4N9X6</accession>
<dbReference type="AlphaFoldDB" id="A0A8H4N9X6"/>
<feature type="compositionally biased region" description="Polar residues" evidence="1">
    <location>
        <begin position="33"/>
        <end position="42"/>
    </location>
</feature>
<sequence>MSAPTDAEPDPDAAMQTAPPRSAMAMEHEPTDSTDVSRQLRSSASPLTTLPMELLEKICSYLELRSIHAAFWEDFPDSSTLLEPEKITLDPIRALRLTCRELAFKCRAVHVKKKFEDTHVRFTKVELARLLRRSRSKIVSQYSRSLTILVISIDAKPTDSFLERSSGHLSIWAENERVVRDSGIHAALLTMILNNLKNVDTVNIHSESYEPDLSSDLRHLYPLANYAYATVLSALEVAGSNVASLNITELRDSPEVEEHISPGIFFDRIVIGVRHLMVNVQNYDLGAPRYNLDDIASLIEACVCLQELDLTLDYTQNSPMSDDIFLSLPESTRKIKLTNAHMRLATLEEGLSDDAGKIVILEVESCCLYDGSWKEVFRVLRDRALDTSLEFFRDNHEQHDNIV</sequence>
<evidence type="ECO:0000313" key="2">
    <source>
        <dbReference type="EMBL" id="KAF4307827.1"/>
    </source>
</evidence>
<organism evidence="2 3">
    <name type="scientific">Botryosphaeria dothidea</name>
    <dbReference type="NCBI Taxonomy" id="55169"/>
    <lineage>
        <taxon>Eukaryota</taxon>
        <taxon>Fungi</taxon>
        <taxon>Dikarya</taxon>
        <taxon>Ascomycota</taxon>
        <taxon>Pezizomycotina</taxon>
        <taxon>Dothideomycetes</taxon>
        <taxon>Dothideomycetes incertae sedis</taxon>
        <taxon>Botryosphaeriales</taxon>
        <taxon>Botryosphaeriaceae</taxon>
        <taxon>Botryosphaeria</taxon>
    </lineage>
</organism>
<name>A0A8H4N9X6_9PEZI</name>